<proteinExistence type="predicted"/>
<feature type="region of interest" description="Disordered" evidence="1">
    <location>
        <begin position="1"/>
        <end position="122"/>
    </location>
</feature>
<accession>A0AAV9ZJJ0</accession>
<name>A0AAV9ZJJ0_9AGAR</name>
<feature type="domain" description="DUF6589" evidence="2">
    <location>
        <begin position="408"/>
        <end position="762"/>
    </location>
</feature>
<evidence type="ECO:0000259" key="2">
    <source>
        <dbReference type="Pfam" id="PF20231"/>
    </source>
</evidence>
<gene>
    <name evidence="3" type="ORF">R3P38DRAFT_3452493</name>
</gene>
<evidence type="ECO:0000313" key="4">
    <source>
        <dbReference type="Proteomes" id="UP001362999"/>
    </source>
</evidence>
<dbReference type="Pfam" id="PF20231">
    <property type="entry name" value="DUF6589"/>
    <property type="match status" value="1"/>
</dbReference>
<protein>
    <recommendedName>
        <fullName evidence="2">DUF6589 domain-containing protein</fullName>
    </recommendedName>
</protein>
<keyword evidence="4" id="KW-1185">Reference proteome</keyword>
<dbReference type="EMBL" id="JAWWNJ010000138">
    <property type="protein sequence ID" value="KAK6984363.1"/>
    <property type="molecule type" value="Genomic_DNA"/>
</dbReference>
<feature type="compositionally biased region" description="Acidic residues" evidence="1">
    <location>
        <begin position="60"/>
        <end position="84"/>
    </location>
</feature>
<organism evidence="3 4">
    <name type="scientific">Favolaschia claudopus</name>
    <dbReference type="NCBI Taxonomy" id="2862362"/>
    <lineage>
        <taxon>Eukaryota</taxon>
        <taxon>Fungi</taxon>
        <taxon>Dikarya</taxon>
        <taxon>Basidiomycota</taxon>
        <taxon>Agaricomycotina</taxon>
        <taxon>Agaricomycetes</taxon>
        <taxon>Agaricomycetidae</taxon>
        <taxon>Agaricales</taxon>
        <taxon>Marasmiineae</taxon>
        <taxon>Mycenaceae</taxon>
        <taxon>Favolaschia</taxon>
    </lineage>
</organism>
<dbReference type="Proteomes" id="UP001362999">
    <property type="component" value="Unassembled WGS sequence"/>
</dbReference>
<dbReference type="InterPro" id="IPR046496">
    <property type="entry name" value="DUF6589"/>
</dbReference>
<comment type="caution">
    <text evidence="3">The sequence shown here is derived from an EMBL/GenBank/DDBJ whole genome shotgun (WGS) entry which is preliminary data.</text>
</comment>
<evidence type="ECO:0000313" key="3">
    <source>
        <dbReference type="EMBL" id="KAK6984363.1"/>
    </source>
</evidence>
<feature type="compositionally biased region" description="Low complexity" evidence="1">
    <location>
        <begin position="11"/>
        <end position="21"/>
    </location>
</feature>
<reference evidence="3 4" key="1">
    <citation type="journal article" date="2024" name="J Genomics">
        <title>Draft genome sequencing and assembly of Favolaschia claudopus CIRM-BRFM 2984 isolated from oak limbs.</title>
        <authorList>
            <person name="Navarro D."/>
            <person name="Drula E."/>
            <person name="Chaduli D."/>
            <person name="Cazenave R."/>
            <person name="Ahrendt S."/>
            <person name="Wang J."/>
            <person name="Lipzen A."/>
            <person name="Daum C."/>
            <person name="Barry K."/>
            <person name="Grigoriev I.V."/>
            <person name="Favel A."/>
            <person name="Rosso M.N."/>
            <person name="Martin F."/>
        </authorList>
    </citation>
    <scope>NUCLEOTIDE SEQUENCE [LARGE SCALE GENOMIC DNA]</scope>
    <source>
        <strain evidence="3 4">CIRM-BRFM 2984</strain>
    </source>
</reference>
<dbReference type="AlphaFoldDB" id="A0AAV9ZJJ0"/>
<evidence type="ECO:0000256" key="1">
    <source>
        <dbReference type="SAM" id="MobiDB-lite"/>
    </source>
</evidence>
<feature type="compositionally biased region" description="Low complexity" evidence="1">
    <location>
        <begin position="47"/>
        <end position="57"/>
    </location>
</feature>
<sequence>MSNVDAVLGHSSSSNTQSTSSEHIESFPRAAAESDLLSIGRDERVSEVSSKSSIEPSLALDDDDEHDLPELDSDDDNLEEDINADSEPSQSRCPSPTPSIDGDEELDPDELKAGTTDSAESPHVLRTRSLRQTLEQLSEDEIERRMLANLEALKNTGFDLALMLDFLCDGKYTTRNATIRYARTALIASAKKKRATGGRKGLAPVAVDWCLEVMHKEMDALGPLLTTDTATDVRAESLTGFTFLELHARMSVVAPTLVQFMDSLPRRRSSPVITVTTISQLMYQNNWSNNRLQKTFSIYFKFKGLTAKGFDVLHALGLVMSHSWISKAIRRMSRMTLDELRELVQKYPWVLTYDNVVILFKIFSQRLENLQKLTSGTAATAYLKPGATPLPASSNQDLKEQRAANLDSPITIRRVLDLAAVGNKKLRPYYAWLLLAALIHSPDFDLSTYKFKDHTLLQKPPPLNPLPIGKDAKSMQFLLSSGNQPEASYSDHVSLIDEWLKPLHMYGKQWVESIGREKVIAFIGDQLTVSRLRGLFLRRAGDDSSFERLDFLLPIFGWFHFAMQAANSLHAQYLGRAKGHGFLASFTLLGRKGLHKTSTEGPFHAHLNEAIHHVGEAEFREIWRTVAAQDVDLATRALSHHASSEALETMRRRPDRDEVQEFHTQFTRDLLPYLTLVAAIKSGDVGSLEALLPIFLFRFIGGGNNNYQEEALELLNGLNVDWPQNVADFVRQNCWLLTFTDNADNFVSFDQAQEHNIKDIKVRLR</sequence>